<keyword evidence="3" id="KW-1185">Reference proteome</keyword>
<evidence type="ECO:0000259" key="1">
    <source>
        <dbReference type="Pfam" id="PF03372"/>
    </source>
</evidence>
<dbReference type="SUPFAM" id="SSF56219">
    <property type="entry name" value="DNase I-like"/>
    <property type="match status" value="1"/>
</dbReference>
<dbReference type="GO" id="GO:0004519">
    <property type="term" value="F:endonuclease activity"/>
    <property type="evidence" value="ECO:0007669"/>
    <property type="project" value="UniProtKB-KW"/>
</dbReference>
<accession>A0A8D5JML9</accession>
<dbReference type="KEGG" id="mpau:ZMTM_22640"/>
<organism evidence="2 3">
    <name type="scientific">Methyloradius palustris</name>
    <dbReference type="NCBI Taxonomy" id="2778876"/>
    <lineage>
        <taxon>Bacteria</taxon>
        <taxon>Pseudomonadati</taxon>
        <taxon>Pseudomonadota</taxon>
        <taxon>Betaproteobacteria</taxon>
        <taxon>Nitrosomonadales</taxon>
        <taxon>Methylophilaceae</taxon>
        <taxon>Methyloradius</taxon>
    </lineage>
</organism>
<gene>
    <name evidence="2" type="ORF">ZMTM_22640</name>
</gene>
<feature type="domain" description="Endonuclease/exonuclease/phosphatase" evidence="1">
    <location>
        <begin position="8"/>
        <end position="240"/>
    </location>
</feature>
<dbReference type="Proteomes" id="UP000826722">
    <property type="component" value="Chromosome"/>
</dbReference>
<dbReference type="InterPro" id="IPR005135">
    <property type="entry name" value="Endo/exonuclease/phosphatase"/>
</dbReference>
<protein>
    <submittedName>
        <fullName evidence="2">Endonuclease/exonuclease/phosphatase</fullName>
    </submittedName>
</protein>
<dbReference type="InterPro" id="IPR036691">
    <property type="entry name" value="Endo/exonu/phosph_ase_sf"/>
</dbReference>
<dbReference type="InterPro" id="IPR051916">
    <property type="entry name" value="GPI-anchor_lipid_remodeler"/>
</dbReference>
<dbReference type="Gene3D" id="3.60.10.10">
    <property type="entry name" value="Endonuclease/exonuclease/phosphatase"/>
    <property type="match status" value="1"/>
</dbReference>
<dbReference type="RefSeq" id="WP_221764038.1">
    <property type="nucleotide sequence ID" value="NZ_AP024110.1"/>
</dbReference>
<reference evidence="2" key="1">
    <citation type="journal article" date="2021" name="Arch. Microbiol.">
        <title>Methyloradius palustris gen. nov., sp. nov., a methanol-oxidizing bacterium isolated from snow.</title>
        <authorList>
            <person name="Miyadera T."/>
            <person name="Kojima H."/>
            <person name="Fukui M."/>
        </authorList>
    </citation>
    <scope>NUCLEOTIDE SEQUENCE</scope>
    <source>
        <strain evidence="2">Zm11</strain>
    </source>
</reference>
<dbReference type="Pfam" id="PF03372">
    <property type="entry name" value="Exo_endo_phos"/>
    <property type="match status" value="1"/>
</dbReference>
<keyword evidence="2" id="KW-0540">Nuclease</keyword>
<dbReference type="GO" id="GO:0016020">
    <property type="term" value="C:membrane"/>
    <property type="evidence" value="ECO:0007669"/>
    <property type="project" value="GOC"/>
</dbReference>
<dbReference type="AlphaFoldDB" id="A0A8D5JML9"/>
<dbReference type="PANTHER" id="PTHR14859">
    <property type="entry name" value="CALCOFLUOR WHITE HYPERSENSITIVE PROTEIN PRECURSOR"/>
    <property type="match status" value="1"/>
</dbReference>
<dbReference type="GO" id="GO:0006506">
    <property type="term" value="P:GPI anchor biosynthetic process"/>
    <property type="evidence" value="ECO:0007669"/>
    <property type="project" value="TreeGrafter"/>
</dbReference>
<sequence length="252" mass="28788">MSNILRIATFNVHKGLSTFNARFSLHDQRELLRKLHADIVFLQEVQDEHAKHSKRFSPFPLNGQLEFLADAVWPNYSYGKNSVYPAGHHGNAVLSKFPIINTENRDISAHSVEQRGMLHCEISIPGWDQTLHCICVHLGLFARWRTKQLQEVKRFIEDHVPADSPLIIAGDFNDWSLNAGRSFAESLHLREVFEHSHGKPAQSFPSWLPILRLDRIYTRGFSIRHVEVHTGPTWLKVSDHAVLTATLAHQTA</sequence>
<proteinExistence type="predicted"/>
<name>A0A8D5JML9_9PROT</name>
<keyword evidence="2" id="KW-0255">Endonuclease</keyword>
<dbReference type="PANTHER" id="PTHR14859:SF1">
    <property type="entry name" value="PGAP2-INTERACTING PROTEIN"/>
    <property type="match status" value="1"/>
</dbReference>
<evidence type="ECO:0000313" key="2">
    <source>
        <dbReference type="EMBL" id="BCM26005.1"/>
    </source>
</evidence>
<keyword evidence="2" id="KW-0378">Hydrolase</keyword>
<evidence type="ECO:0000313" key="3">
    <source>
        <dbReference type="Proteomes" id="UP000826722"/>
    </source>
</evidence>
<dbReference type="EMBL" id="AP024110">
    <property type="protein sequence ID" value="BCM26005.1"/>
    <property type="molecule type" value="Genomic_DNA"/>
</dbReference>